<dbReference type="InterPro" id="IPR005645">
    <property type="entry name" value="FSH-like_dom"/>
</dbReference>
<evidence type="ECO:0000256" key="1">
    <source>
        <dbReference type="ARBA" id="ARBA00005863"/>
    </source>
</evidence>
<evidence type="ECO:0000256" key="2">
    <source>
        <dbReference type="ARBA" id="ARBA00022801"/>
    </source>
</evidence>
<protein>
    <submittedName>
        <fullName evidence="4">Esterase tropF</fullName>
    </submittedName>
</protein>
<gene>
    <name evidence="4" type="primary">tropF</name>
    <name evidence="4" type="ORF">LCER1_G003555</name>
</gene>
<dbReference type="SUPFAM" id="SSF53474">
    <property type="entry name" value="alpha/beta-Hydrolases"/>
    <property type="match status" value="1"/>
</dbReference>
<dbReference type="GO" id="GO:0016787">
    <property type="term" value="F:hydrolase activity"/>
    <property type="evidence" value="ECO:0007669"/>
    <property type="project" value="UniProtKB-KW"/>
</dbReference>
<keyword evidence="5" id="KW-1185">Reference proteome</keyword>
<dbReference type="GO" id="GO:0005737">
    <property type="term" value="C:cytoplasm"/>
    <property type="evidence" value="ECO:0007669"/>
    <property type="project" value="TreeGrafter"/>
</dbReference>
<comment type="similarity">
    <text evidence="1">Belongs to the LovG family.</text>
</comment>
<dbReference type="EMBL" id="QGMG01000390">
    <property type="protein sequence ID" value="TVY53974.1"/>
    <property type="molecule type" value="Genomic_DNA"/>
</dbReference>
<name>A0A7D8USS5_9HELO</name>
<evidence type="ECO:0000313" key="4">
    <source>
        <dbReference type="EMBL" id="TVY53974.1"/>
    </source>
</evidence>
<dbReference type="Pfam" id="PF03959">
    <property type="entry name" value="FSH1"/>
    <property type="match status" value="1"/>
</dbReference>
<comment type="caution">
    <text evidence="4">The sequence shown here is derived from an EMBL/GenBank/DDBJ whole genome shotgun (WGS) entry which is preliminary data.</text>
</comment>
<evidence type="ECO:0000313" key="5">
    <source>
        <dbReference type="Proteomes" id="UP000481288"/>
    </source>
</evidence>
<dbReference type="OrthoDB" id="414698at2759"/>
<dbReference type="Proteomes" id="UP000481288">
    <property type="component" value="Unassembled WGS sequence"/>
</dbReference>
<dbReference type="GO" id="GO:0044550">
    <property type="term" value="P:secondary metabolite biosynthetic process"/>
    <property type="evidence" value="ECO:0007669"/>
    <property type="project" value="TreeGrafter"/>
</dbReference>
<proteinExistence type="inferred from homology"/>
<keyword evidence="2" id="KW-0378">Hydrolase</keyword>
<reference evidence="4 5" key="1">
    <citation type="submission" date="2018-05" db="EMBL/GenBank/DDBJ databases">
        <title>Whole genome sequencing for identification of molecular markers to develop diagnostic detection tools for the regulated plant pathogen Lachnellula willkommii.</title>
        <authorList>
            <person name="Giroux E."/>
            <person name="Bilodeau G."/>
        </authorList>
    </citation>
    <scope>NUCLEOTIDE SEQUENCE [LARGE SCALE GENOMIC DNA]</scope>
    <source>
        <strain evidence="4 5">CBS 625.97</strain>
    </source>
</reference>
<dbReference type="InterPro" id="IPR050593">
    <property type="entry name" value="LovG"/>
</dbReference>
<sequence length="232" mass="25676">MAPQPAYRDGLSEDNADLPTILCLHGGGTNSMIFNIQSIRIQRALRDSFHFIFPDGPFPYGPGPDVLPFFEGCEPFLGWTNRGDAGSMHDESIQIIKKAIAERQRISEVVGIMGFSQGARTAAGLLYEQQLRDKGGEGEGLGVDFKFGVLCMGTSPPLTDKLSENELIAVPSIHVVGTSDPWALSSRELYDGFFDKKTSKKIELDVGHRLPSVEEDTYKIVHEIRRLYRETS</sequence>
<evidence type="ECO:0000259" key="3">
    <source>
        <dbReference type="Pfam" id="PF03959"/>
    </source>
</evidence>
<accession>A0A7D8USS5</accession>
<feature type="domain" description="Serine hydrolase" evidence="3">
    <location>
        <begin position="20"/>
        <end position="216"/>
    </location>
</feature>
<dbReference type="GO" id="GO:0005634">
    <property type="term" value="C:nucleus"/>
    <property type="evidence" value="ECO:0007669"/>
    <property type="project" value="TreeGrafter"/>
</dbReference>
<dbReference type="Gene3D" id="3.40.50.1820">
    <property type="entry name" value="alpha/beta hydrolase"/>
    <property type="match status" value="1"/>
</dbReference>
<dbReference type="PANTHER" id="PTHR48070">
    <property type="entry name" value="ESTERASE OVCA2"/>
    <property type="match status" value="1"/>
</dbReference>
<dbReference type="AlphaFoldDB" id="A0A7D8USS5"/>
<organism evidence="4 5">
    <name type="scientific">Lachnellula cervina</name>
    <dbReference type="NCBI Taxonomy" id="1316786"/>
    <lineage>
        <taxon>Eukaryota</taxon>
        <taxon>Fungi</taxon>
        <taxon>Dikarya</taxon>
        <taxon>Ascomycota</taxon>
        <taxon>Pezizomycotina</taxon>
        <taxon>Leotiomycetes</taxon>
        <taxon>Helotiales</taxon>
        <taxon>Lachnaceae</taxon>
        <taxon>Lachnellula</taxon>
    </lineage>
</organism>
<dbReference type="PANTHER" id="PTHR48070:SF3">
    <property type="entry name" value="ESTERASE DBAE-RELATED"/>
    <property type="match status" value="1"/>
</dbReference>
<dbReference type="InterPro" id="IPR029058">
    <property type="entry name" value="AB_hydrolase_fold"/>
</dbReference>